<dbReference type="OrthoDB" id="9778567at2"/>
<dbReference type="SUPFAM" id="SSF160467">
    <property type="entry name" value="PH0987 N-terminal domain-like"/>
    <property type="match status" value="1"/>
</dbReference>
<evidence type="ECO:0000313" key="5">
    <source>
        <dbReference type="EMBL" id="APE42093.1"/>
    </source>
</evidence>
<dbReference type="Gene3D" id="3.30.1360.40">
    <property type="match status" value="1"/>
</dbReference>
<organism evidence="5 6">
    <name type="scientific">Sulfitobacter alexandrii</name>
    <dbReference type="NCBI Taxonomy" id="1917485"/>
    <lineage>
        <taxon>Bacteria</taxon>
        <taxon>Pseudomonadati</taxon>
        <taxon>Pseudomonadota</taxon>
        <taxon>Alphaproteobacteria</taxon>
        <taxon>Rhodobacterales</taxon>
        <taxon>Roseobacteraceae</taxon>
        <taxon>Sulfitobacter</taxon>
    </lineage>
</organism>
<proteinExistence type="predicted"/>
<dbReference type="KEGG" id="suam:BOO69_00715"/>
<dbReference type="STRING" id="1917485.BOO69_00715"/>
<name>A0A1J0WCQ6_9RHOB</name>
<dbReference type="EMBL" id="CP018076">
    <property type="protein sequence ID" value="APE42093.1"/>
    <property type="molecule type" value="Genomic_DNA"/>
</dbReference>
<evidence type="ECO:0000256" key="3">
    <source>
        <dbReference type="ARBA" id="ARBA00022840"/>
    </source>
</evidence>
<dbReference type="SMART" id="SM00796">
    <property type="entry name" value="AHS1"/>
    <property type="match status" value="1"/>
</dbReference>
<evidence type="ECO:0000256" key="1">
    <source>
        <dbReference type="ARBA" id="ARBA00022741"/>
    </source>
</evidence>
<accession>A0A1J0WCQ6</accession>
<sequence length="245" mass="26726">MTDWPKIRTVGLSGILVTFAAEMSEQANRAALAFRAEVEEQVWENVSETSTSLVSTFLSVNLAVVPPDEIIARLKDLLANRDWYAADLPAGRKLWRIPTAYGGDFGPQLEEAAEAAGVDPDTAIRELSEARVRVLTLGFAPGQPFSGMLSETWNIPRQQNLTKEVPAGALVVAIRQLIVFTNPSPTGWRHIGQTAFRNFRPESERPIALSPGDELCFPAIAPEELERIRAKDTSGDGGAETEVLS</sequence>
<dbReference type="Gene3D" id="2.40.100.10">
    <property type="entry name" value="Cyclophilin-like"/>
    <property type="match status" value="1"/>
</dbReference>
<gene>
    <name evidence="5" type="ORF">BOO69_00715</name>
</gene>
<protein>
    <submittedName>
        <fullName evidence="5">Allophanate hydrolase</fullName>
    </submittedName>
</protein>
<dbReference type="PANTHER" id="PTHR34698">
    <property type="entry name" value="5-OXOPROLINASE SUBUNIT B"/>
    <property type="match status" value="1"/>
</dbReference>
<dbReference type="RefSeq" id="WP_071969398.1">
    <property type="nucleotide sequence ID" value="NZ_CP018076.1"/>
</dbReference>
<evidence type="ECO:0000313" key="6">
    <source>
        <dbReference type="Proteomes" id="UP000181897"/>
    </source>
</evidence>
<feature type="domain" description="Carboxyltransferase" evidence="4">
    <location>
        <begin position="5"/>
        <end position="209"/>
    </location>
</feature>
<evidence type="ECO:0000256" key="2">
    <source>
        <dbReference type="ARBA" id="ARBA00022801"/>
    </source>
</evidence>
<dbReference type="PANTHER" id="PTHR34698:SF2">
    <property type="entry name" value="5-OXOPROLINASE SUBUNIT B"/>
    <property type="match status" value="1"/>
</dbReference>
<dbReference type="Proteomes" id="UP000181897">
    <property type="component" value="Chromosome"/>
</dbReference>
<dbReference type="GO" id="GO:0016787">
    <property type="term" value="F:hydrolase activity"/>
    <property type="evidence" value="ECO:0007669"/>
    <property type="project" value="UniProtKB-KW"/>
</dbReference>
<evidence type="ECO:0000259" key="4">
    <source>
        <dbReference type="SMART" id="SM00796"/>
    </source>
</evidence>
<keyword evidence="2 5" id="KW-0378">Hydrolase</keyword>
<dbReference type="GO" id="GO:0005524">
    <property type="term" value="F:ATP binding"/>
    <property type="evidence" value="ECO:0007669"/>
    <property type="project" value="UniProtKB-KW"/>
</dbReference>
<dbReference type="InterPro" id="IPR010016">
    <property type="entry name" value="PxpB"/>
</dbReference>
<dbReference type="AlphaFoldDB" id="A0A1J0WCQ6"/>
<dbReference type="InterPro" id="IPR003833">
    <property type="entry name" value="CT_C_D"/>
</dbReference>
<dbReference type="Pfam" id="PF02682">
    <property type="entry name" value="CT_C_D"/>
    <property type="match status" value="1"/>
</dbReference>
<dbReference type="SUPFAM" id="SSF50891">
    <property type="entry name" value="Cyclophilin-like"/>
    <property type="match status" value="1"/>
</dbReference>
<keyword evidence="1" id="KW-0547">Nucleotide-binding</keyword>
<keyword evidence="3" id="KW-0067">ATP-binding</keyword>
<keyword evidence="6" id="KW-1185">Reference proteome</keyword>
<reference evidence="5 6" key="1">
    <citation type="submission" date="2016-11" db="EMBL/GenBank/DDBJ databases">
        <title>Complete genome sequence of Sulfitobacter sp. AM1-D1, a toxic bacteria associated with marine dinoflagellate Alexandrium minutum in East China Sea.</title>
        <authorList>
            <person name="Yang Q."/>
            <person name="Zhang X."/>
            <person name="Tian X."/>
        </authorList>
    </citation>
    <scope>NUCLEOTIDE SEQUENCE [LARGE SCALE GENOMIC DNA]</scope>
    <source>
        <strain evidence="5 6">AM1-D1</strain>
    </source>
</reference>
<dbReference type="InterPro" id="IPR029000">
    <property type="entry name" value="Cyclophilin-like_dom_sf"/>
</dbReference>